<dbReference type="InterPro" id="IPR036388">
    <property type="entry name" value="WH-like_DNA-bd_sf"/>
</dbReference>
<dbReference type="Pfam" id="PF01047">
    <property type="entry name" value="MarR"/>
    <property type="match status" value="1"/>
</dbReference>
<dbReference type="RefSeq" id="WP_186887425.1">
    <property type="nucleotide sequence ID" value="NZ_JACONZ010000002.1"/>
</dbReference>
<dbReference type="GO" id="GO:0003677">
    <property type="term" value="F:DNA binding"/>
    <property type="evidence" value="ECO:0007669"/>
    <property type="project" value="UniProtKB-KW"/>
</dbReference>
<keyword evidence="6" id="KW-1185">Reference proteome</keyword>
<evidence type="ECO:0000256" key="1">
    <source>
        <dbReference type="ARBA" id="ARBA00023015"/>
    </source>
</evidence>
<dbReference type="InterPro" id="IPR000835">
    <property type="entry name" value="HTH_MarR-typ"/>
</dbReference>
<organism evidence="5 6">
    <name type="scientific">Anaerofilum hominis</name>
    <dbReference type="NCBI Taxonomy" id="2763016"/>
    <lineage>
        <taxon>Bacteria</taxon>
        <taxon>Bacillati</taxon>
        <taxon>Bacillota</taxon>
        <taxon>Clostridia</taxon>
        <taxon>Eubacteriales</taxon>
        <taxon>Oscillospiraceae</taxon>
        <taxon>Anaerofilum</taxon>
    </lineage>
</organism>
<gene>
    <name evidence="5" type="ORF">H8S23_06000</name>
</gene>
<reference evidence="5" key="1">
    <citation type="submission" date="2020-08" db="EMBL/GenBank/DDBJ databases">
        <title>Genome public.</title>
        <authorList>
            <person name="Liu C."/>
            <person name="Sun Q."/>
        </authorList>
    </citation>
    <scope>NUCLEOTIDE SEQUENCE</scope>
    <source>
        <strain evidence="5">BX8</strain>
    </source>
</reference>
<evidence type="ECO:0000313" key="5">
    <source>
        <dbReference type="EMBL" id="MBC5581052.1"/>
    </source>
</evidence>
<dbReference type="GO" id="GO:0003700">
    <property type="term" value="F:DNA-binding transcription factor activity"/>
    <property type="evidence" value="ECO:0007669"/>
    <property type="project" value="InterPro"/>
</dbReference>
<dbReference type="PRINTS" id="PR00598">
    <property type="entry name" value="HTHMARR"/>
</dbReference>
<dbReference type="InterPro" id="IPR036390">
    <property type="entry name" value="WH_DNA-bd_sf"/>
</dbReference>
<dbReference type="SUPFAM" id="SSF46785">
    <property type="entry name" value="Winged helix' DNA-binding domain"/>
    <property type="match status" value="1"/>
</dbReference>
<dbReference type="PROSITE" id="PS50995">
    <property type="entry name" value="HTH_MARR_2"/>
    <property type="match status" value="1"/>
</dbReference>
<keyword evidence="3" id="KW-0804">Transcription</keyword>
<dbReference type="Gene3D" id="1.10.10.10">
    <property type="entry name" value="Winged helix-like DNA-binding domain superfamily/Winged helix DNA-binding domain"/>
    <property type="match status" value="1"/>
</dbReference>
<dbReference type="PANTHER" id="PTHR42756:SF1">
    <property type="entry name" value="TRANSCRIPTIONAL REPRESSOR OF EMRAB OPERON"/>
    <property type="match status" value="1"/>
</dbReference>
<evidence type="ECO:0000256" key="3">
    <source>
        <dbReference type="ARBA" id="ARBA00023163"/>
    </source>
</evidence>
<protein>
    <submittedName>
        <fullName evidence="5">MarR family transcriptional regulator</fullName>
    </submittedName>
</protein>
<dbReference type="EMBL" id="JACONZ010000002">
    <property type="protein sequence ID" value="MBC5581052.1"/>
    <property type="molecule type" value="Genomic_DNA"/>
</dbReference>
<keyword evidence="1" id="KW-0805">Transcription regulation</keyword>
<dbReference type="InterPro" id="IPR023187">
    <property type="entry name" value="Tscrpt_reg_MarR-type_CS"/>
</dbReference>
<sequence length="157" mass="17214">MMREDARRMAADLIRLAPIFTSSVLRPIGSCPGCPLTAGQLQALICIQCRPGLNMTALARRLGVSRQQLTRTVDALVAQGLVERAAQTDNRRVILLQPTPRADQLRECWADALSENLFGALKGLSAPEQQALTAACETITEILLRHLPAEREEDNTQ</sequence>
<evidence type="ECO:0000259" key="4">
    <source>
        <dbReference type="PROSITE" id="PS50995"/>
    </source>
</evidence>
<feature type="domain" description="HTH marR-type" evidence="4">
    <location>
        <begin position="6"/>
        <end position="141"/>
    </location>
</feature>
<keyword evidence="2" id="KW-0238">DNA-binding</keyword>
<dbReference type="AlphaFoldDB" id="A0A923I8T9"/>
<comment type="caution">
    <text evidence="5">The sequence shown here is derived from an EMBL/GenBank/DDBJ whole genome shotgun (WGS) entry which is preliminary data.</text>
</comment>
<dbReference type="Proteomes" id="UP000659630">
    <property type="component" value="Unassembled WGS sequence"/>
</dbReference>
<dbReference type="PROSITE" id="PS01117">
    <property type="entry name" value="HTH_MARR_1"/>
    <property type="match status" value="1"/>
</dbReference>
<evidence type="ECO:0000313" key="6">
    <source>
        <dbReference type="Proteomes" id="UP000659630"/>
    </source>
</evidence>
<evidence type="ECO:0000256" key="2">
    <source>
        <dbReference type="ARBA" id="ARBA00023125"/>
    </source>
</evidence>
<accession>A0A923I8T9</accession>
<name>A0A923I8T9_9FIRM</name>
<dbReference type="SMART" id="SM00347">
    <property type="entry name" value="HTH_MARR"/>
    <property type="match status" value="1"/>
</dbReference>
<proteinExistence type="predicted"/>
<dbReference type="PANTHER" id="PTHR42756">
    <property type="entry name" value="TRANSCRIPTIONAL REGULATOR, MARR"/>
    <property type="match status" value="1"/>
</dbReference>